<evidence type="ECO:0000313" key="2">
    <source>
        <dbReference type="Proteomes" id="UP000183454"/>
    </source>
</evidence>
<reference evidence="1 2" key="1">
    <citation type="submission" date="2016-10" db="EMBL/GenBank/DDBJ databases">
        <authorList>
            <person name="de Groot N.N."/>
        </authorList>
    </citation>
    <scope>NUCLEOTIDE SEQUENCE [LARGE SCALE GENOMIC DNA]</scope>
    <source>
        <strain evidence="1 2">Nm110</strain>
    </source>
</reference>
<gene>
    <name evidence="1" type="ORF">SAMN05421882_10324</name>
</gene>
<dbReference type="AlphaFoldDB" id="A0A1H2WV90"/>
<evidence type="ECO:0008006" key="3">
    <source>
        <dbReference type="Google" id="ProtNLM"/>
    </source>
</evidence>
<dbReference type="Proteomes" id="UP000183454">
    <property type="component" value="Unassembled WGS sequence"/>
</dbReference>
<accession>A0A1H2WV90</accession>
<sequence length="58" mass="6728">MLPPSSPENNPMENLWDEPREKSLHNCVFDSLDALENHLEAETRDMVTDREYIQSIVA</sequence>
<protein>
    <recommendedName>
        <fullName evidence="3">Transposase</fullName>
    </recommendedName>
</protein>
<name>A0A1H2WV90_9PROT</name>
<proteinExistence type="predicted"/>
<dbReference type="EMBL" id="FNNH01000032">
    <property type="protein sequence ID" value="SDW84481.1"/>
    <property type="molecule type" value="Genomic_DNA"/>
</dbReference>
<evidence type="ECO:0000313" key="1">
    <source>
        <dbReference type="EMBL" id="SDW84481.1"/>
    </source>
</evidence>
<organism evidence="1 2">
    <name type="scientific">Nitrosomonas communis</name>
    <dbReference type="NCBI Taxonomy" id="44574"/>
    <lineage>
        <taxon>Bacteria</taxon>
        <taxon>Pseudomonadati</taxon>
        <taxon>Pseudomonadota</taxon>
        <taxon>Betaproteobacteria</taxon>
        <taxon>Nitrosomonadales</taxon>
        <taxon>Nitrosomonadaceae</taxon>
        <taxon>Nitrosomonas</taxon>
    </lineage>
</organism>